<dbReference type="EMBL" id="BMJH01000001">
    <property type="protein sequence ID" value="GGC54217.1"/>
    <property type="molecule type" value="Genomic_DNA"/>
</dbReference>
<sequence>MAVARAERLVNLVIALLSTRQFLTADQIRDTVAGYPRSGSDDAYYRMFERDKSELRDLGIPLETGRASWHSTTEGYRINRDAYELPDIQLDQDEAAAVAVGAQLWRSPELNSATQTALLKLRAGGVNVEEHFPVVSVPQRTRGSELVLTKLLAAIDAGSAVRFSHRRNPGEDYRERVVEPWGIGTWNGRWYLVGFDRAKDDIRTFRLSRIGDDVSTVGRPGSVVKPEDFDIREHIERAVASDGSVQGTARVWVADERVHELRRMATARIPSERDGVAGDELTLPVNSWEWLARVIAGHGPDAVALGPPNLVDHVVDVLRGAFEAARGGGS</sequence>
<dbReference type="RefSeq" id="WP_188670023.1">
    <property type="nucleotide sequence ID" value="NZ_BMJH01000001.1"/>
</dbReference>
<protein>
    <recommendedName>
        <fullName evidence="5">WYL domain-containing protein</fullName>
    </recommendedName>
</protein>
<dbReference type="PANTHER" id="PTHR34580:SF3">
    <property type="entry name" value="PROTEIN PAFB"/>
    <property type="match status" value="1"/>
</dbReference>
<comment type="caution">
    <text evidence="3">The sequence shown here is derived from an EMBL/GenBank/DDBJ whole genome shotgun (WGS) entry which is preliminary data.</text>
</comment>
<proteinExistence type="predicted"/>
<dbReference type="InterPro" id="IPR057727">
    <property type="entry name" value="WCX_dom"/>
</dbReference>
<dbReference type="Pfam" id="PF25583">
    <property type="entry name" value="WCX"/>
    <property type="match status" value="1"/>
</dbReference>
<feature type="domain" description="WCX" evidence="2">
    <location>
        <begin position="248"/>
        <end position="321"/>
    </location>
</feature>
<reference evidence="3" key="2">
    <citation type="submission" date="2020-09" db="EMBL/GenBank/DDBJ databases">
        <authorList>
            <person name="Sun Q."/>
            <person name="Zhou Y."/>
        </authorList>
    </citation>
    <scope>NUCLEOTIDE SEQUENCE</scope>
    <source>
        <strain evidence="3">CGMCC 1.15478</strain>
    </source>
</reference>
<dbReference type="InterPro" id="IPR051534">
    <property type="entry name" value="CBASS_pafABC_assoc_protein"/>
</dbReference>
<dbReference type="Proteomes" id="UP000641514">
    <property type="component" value="Unassembled WGS sequence"/>
</dbReference>
<dbReference type="PANTHER" id="PTHR34580">
    <property type="match status" value="1"/>
</dbReference>
<accession>A0A916TZH0</accession>
<evidence type="ECO:0000259" key="1">
    <source>
        <dbReference type="Pfam" id="PF13280"/>
    </source>
</evidence>
<dbReference type="AlphaFoldDB" id="A0A916TZH0"/>
<evidence type="ECO:0000259" key="2">
    <source>
        <dbReference type="Pfam" id="PF25583"/>
    </source>
</evidence>
<evidence type="ECO:0008006" key="5">
    <source>
        <dbReference type="Google" id="ProtNLM"/>
    </source>
</evidence>
<keyword evidence="4" id="KW-1185">Reference proteome</keyword>
<organism evidence="3 4">
    <name type="scientific">Hoyosella rhizosphaerae</name>
    <dbReference type="NCBI Taxonomy" id="1755582"/>
    <lineage>
        <taxon>Bacteria</taxon>
        <taxon>Bacillati</taxon>
        <taxon>Actinomycetota</taxon>
        <taxon>Actinomycetes</taxon>
        <taxon>Mycobacteriales</taxon>
        <taxon>Hoyosellaceae</taxon>
        <taxon>Hoyosella</taxon>
    </lineage>
</organism>
<gene>
    <name evidence="3" type="ORF">GCM10011410_03200</name>
</gene>
<evidence type="ECO:0000313" key="3">
    <source>
        <dbReference type="EMBL" id="GGC54217.1"/>
    </source>
</evidence>
<dbReference type="InterPro" id="IPR026881">
    <property type="entry name" value="WYL_dom"/>
</dbReference>
<reference evidence="3" key="1">
    <citation type="journal article" date="2014" name="Int. J. Syst. Evol. Microbiol.">
        <title>Complete genome sequence of Corynebacterium casei LMG S-19264T (=DSM 44701T), isolated from a smear-ripened cheese.</title>
        <authorList>
            <consortium name="US DOE Joint Genome Institute (JGI-PGF)"/>
            <person name="Walter F."/>
            <person name="Albersmeier A."/>
            <person name="Kalinowski J."/>
            <person name="Ruckert C."/>
        </authorList>
    </citation>
    <scope>NUCLEOTIDE SEQUENCE</scope>
    <source>
        <strain evidence="3">CGMCC 1.15478</strain>
    </source>
</reference>
<dbReference type="Pfam" id="PF13280">
    <property type="entry name" value="WYL"/>
    <property type="match status" value="1"/>
</dbReference>
<name>A0A916TZH0_9ACTN</name>
<dbReference type="PROSITE" id="PS52050">
    <property type="entry name" value="WYL"/>
    <property type="match status" value="1"/>
</dbReference>
<evidence type="ECO:0000313" key="4">
    <source>
        <dbReference type="Proteomes" id="UP000641514"/>
    </source>
</evidence>
<feature type="domain" description="WYL" evidence="1">
    <location>
        <begin position="147"/>
        <end position="211"/>
    </location>
</feature>